<dbReference type="Proteomes" id="UP000239494">
    <property type="component" value="Unassembled WGS sequence"/>
</dbReference>
<keyword evidence="1" id="KW-0378">Hydrolase</keyword>
<name>A0A2T0SNA5_9PSEU</name>
<dbReference type="GO" id="GO:0016787">
    <property type="term" value="F:hydrolase activity"/>
    <property type="evidence" value="ECO:0007669"/>
    <property type="project" value="UniProtKB-KW"/>
</dbReference>
<keyword evidence="2" id="KW-1185">Reference proteome</keyword>
<dbReference type="InterPro" id="IPR029058">
    <property type="entry name" value="AB_hydrolase_fold"/>
</dbReference>
<dbReference type="SUPFAM" id="SSF53474">
    <property type="entry name" value="alpha/beta-Hydrolases"/>
    <property type="match status" value="1"/>
</dbReference>
<dbReference type="OrthoDB" id="5704902at2"/>
<reference evidence="1 2" key="1">
    <citation type="submission" date="2018-03" db="EMBL/GenBank/DDBJ databases">
        <title>Genomic Encyclopedia of Archaeal and Bacterial Type Strains, Phase II (KMG-II): from individual species to whole genera.</title>
        <authorList>
            <person name="Goeker M."/>
        </authorList>
    </citation>
    <scope>NUCLEOTIDE SEQUENCE [LARGE SCALE GENOMIC DNA]</scope>
    <source>
        <strain evidence="1 2">DSM 44720</strain>
    </source>
</reference>
<proteinExistence type="predicted"/>
<protein>
    <submittedName>
        <fullName evidence="1">Alpha/beta hydrolase family protein DUF1100</fullName>
    </submittedName>
</protein>
<dbReference type="RefSeq" id="WP_106194436.1">
    <property type="nucleotide sequence ID" value="NZ_PVTF01000015.1"/>
</dbReference>
<gene>
    <name evidence="1" type="ORF">CLV43_115152</name>
</gene>
<evidence type="ECO:0000313" key="1">
    <source>
        <dbReference type="EMBL" id="PRY34876.1"/>
    </source>
</evidence>
<dbReference type="AlphaFoldDB" id="A0A2T0SNA5"/>
<sequence>MNDVAELKGFIVVHAKAQGLRPATYQPLLDRITGDEDGAPGSWAVVWREAGEALEERGDLLGANRHYVMARFPFVDGPSRALAQERYLRAFGRWSTAQRDFEPVEVPVGDHVVRCWATGLSAAEPRPLVVICGGIVSVKEQWAPTLRLARRLGLAAVVTEMPGVGENTLPYDADAHRLFTGILDAVADRADTARTTALALSFSGHLALRRAAEDDRITGVITAGAPVGAFFTGDWWRGLPRVTADTLAHLAGRSPDELDKFLPDLALTEDHLDAVRVPVRYLASLRDEVVPPDDLALLRAHVRDLVVQENDDVHGSPAHVLESRLWVVESLMRLTGRPGGRTALVGALRRALRGFQNRRSHNDG</sequence>
<organism evidence="1 2">
    <name type="scientific">Umezawaea tangerina</name>
    <dbReference type="NCBI Taxonomy" id="84725"/>
    <lineage>
        <taxon>Bacteria</taxon>
        <taxon>Bacillati</taxon>
        <taxon>Actinomycetota</taxon>
        <taxon>Actinomycetes</taxon>
        <taxon>Pseudonocardiales</taxon>
        <taxon>Pseudonocardiaceae</taxon>
        <taxon>Umezawaea</taxon>
    </lineage>
</organism>
<accession>A0A2T0SNA5</accession>
<dbReference type="EMBL" id="PVTF01000015">
    <property type="protein sequence ID" value="PRY34876.1"/>
    <property type="molecule type" value="Genomic_DNA"/>
</dbReference>
<comment type="caution">
    <text evidence="1">The sequence shown here is derived from an EMBL/GenBank/DDBJ whole genome shotgun (WGS) entry which is preliminary data.</text>
</comment>
<evidence type="ECO:0000313" key="2">
    <source>
        <dbReference type="Proteomes" id="UP000239494"/>
    </source>
</evidence>
<dbReference type="Gene3D" id="3.40.50.1820">
    <property type="entry name" value="alpha/beta hydrolase"/>
    <property type="match status" value="1"/>
</dbReference>